<evidence type="ECO:0000256" key="1">
    <source>
        <dbReference type="ARBA" id="ARBA00004141"/>
    </source>
</evidence>
<gene>
    <name evidence="8" type="ORF">FC770_11105</name>
</gene>
<evidence type="ECO:0000313" key="8">
    <source>
        <dbReference type="EMBL" id="TKI61355.1"/>
    </source>
</evidence>
<keyword evidence="9" id="KW-1185">Reference proteome</keyword>
<dbReference type="GO" id="GO:0030416">
    <property type="term" value="P:methylamine metabolic process"/>
    <property type="evidence" value="ECO:0007669"/>
    <property type="project" value="InterPro"/>
</dbReference>
<dbReference type="UniPathway" id="UPA00895"/>
<dbReference type="OrthoDB" id="5422529at2"/>
<protein>
    <submittedName>
        <fullName evidence="8">DoxX family membrane protein</fullName>
    </submittedName>
</protein>
<feature type="domain" description="Methylamine utilisation protein MauE" evidence="7">
    <location>
        <begin position="12"/>
        <end position="144"/>
    </location>
</feature>
<feature type="transmembrane region" description="Helical" evidence="6">
    <location>
        <begin position="84"/>
        <end position="102"/>
    </location>
</feature>
<feature type="region of interest" description="Disordered" evidence="5">
    <location>
        <begin position="161"/>
        <end position="183"/>
    </location>
</feature>
<evidence type="ECO:0000259" key="7">
    <source>
        <dbReference type="Pfam" id="PF07291"/>
    </source>
</evidence>
<dbReference type="AlphaFoldDB" id="A0A4U2YL99"/>
<feature type="transmembrane region" description="Helical" evidence="6">
    <location>
        <begin position="54"/>
        <end position="77"/>
    </location>
</feature>
<dbReference type="Pfam" id="PF07291">
    <property type="entry name" value="MauE"/>
    <property type="match status" value="1"/>
</dbReference>
<keyword evidence="2 6" id="KW-0812">Transmembrane</keyword>
<accession>A0A4U2YL99</accession>
<dbReference type="Proteomes" id="UP000307808">
    <property type="component" value="Unassembled WGS sequence"/>
</dbReference>
<evidence type="ECO:0000256" key="6">
    <source>
        <dbReference type="SAM" id="Phobius"/>
    </source>
</evidence>
<comment type="subcellular location">
    <subcellularLocation>
        <location evidence="1">Membrane</location>
        <topology evidence="1">Multi-pass membrane protein</topology>
    </subcellularLocation>
</comment>
<evidence type="ECO:0000256" key="4">
    <source>
        <dbReference type="ARBA" id="ARBA00023136"/>
    </source>
</evidence>
<evidence type="ECO:0000313" key="9">
    <source>
        <dbReference type="Proteomes" id="UP000307808"/>
    </source>
</evidence>
<evidence type="ECO:0000256" key="5">
    <source>
        <dbReference type="SAM" id="MobiDB-lite"/>
    </source>
</evidence>
<evidence type="ECO:0000256" key="3">
    <source>
        <dbReference type="ARBA" id="ARBA00022989"/>
    </source>
</evidence>
<name>A0A4U2YL99_9ACTN</name>
<reference evidence="8 9" key="1">
    <citation type="submission" date="2019-04" db="EMBL/GenBank/DDBJ databases">
        <authorList>
            <person name="Dong K."/>
        </authorList>
    </citation>
    <scope>NUCLEOTIDE SEQUENCE [LARGE SCALE GENOMIC DNA]</scope>
    <source>
        <strain evidence="9">dk3543</strain>
    </source>
</reference>
<proteinExistence type="predicted"/>
<comment type="caution">
    <text evidence="8">The sequence shown here is derived from an EMBL/GenBank/DDBJ whole genome shotgun (WGS) entry which is preliminary data.</text>
</comment>
<keyword evidence="3 6" id="KW-1133">Transmembrane helix</keyword>
<sequence length="183" mass="19548">MQPPRPPQGAAPWIGTAARLVTGGVWLVAGAIKLPDPYESISAVRAYEVLPESLVPAVGYLLPVVEVAIGLLLLLGLLTRVSGLASAILFAVFVAGIASVWIRGIDIDCGCFGGGGAKEGASAEYPIEIARDAALLLLSAWLVWRPRTRWALDNMLFRSSERELERNDDGEESAEEEHARQSG</sequence>
<organism evidence="8 9">
    <name type="scientific">Nocardioides jishulii</name>
    <dbReference type="NCBI Taxonomy" id="2575440"/>
    <lineage>
        <taxon>Bacteria</taxon>
        <taxon>Bacillati</taxon>
        <taxon>Actinomycetota</taxon>
        <taxon>Actinomycetes</taxon>
        <taxon>Propionibacteriales</taxon>
        <taxon>Nocardioidaceae</taxon>
        <taxon>Nocardioides</taxon>
    </lineage>
</organism>
<keyword evidence="4 6" id="KW-0472">Membrane</keyword>
<dbReference type="RefSeq" id="WP_137066194.1">
    <property type="nucleotide sequence ID" value="NZ_CP040748.1"/>
</dbReference>
<dbReference type="GO" id="GO:0016020">
    <property type="term" value="C:membrane"/>
    <property type="evidence" value="ECO:0007669"/>
    <property type="project" value="UniProtKB-SubCell"/>
</dbReference>
<dbReference type="InterPro" id="IPR009908">
    <property type="entry name" value="Methylamine_util_MauE"/>
</dbReference>
<dbReference type="EMBL" id="SZPY01000003">
    <property type="protein sequence ID" value="TKI61355.1"/>
    <property type="molecule type" value="Genomic_DNA"/>
</dbReference>
<evidence type="ECO:0000256" key="2">
    <source>
        <dbReference type="ARBA" id="ARBA00022692"/>
    </source>
</evidence>
<feature type="transmembrane region" description="Helical" evidence="6">
    <location>
        <begin position="12"/>
        <end position="34"/>
    </location>
</feature>